<accession>A0A6J4QSC7</accession>
<evidence type="ECO:0008006" key="2">
    <source>
        <dbReference type="Google" id="ProtNLM"/>
    </source>
</evidence>
<proteinExistence type="predicted"/>
<organism evidence="1">
    <name type="scientific">uncultured Rubrobacteraceae bacterium</name>
    <dbReference type="NCBI Taxonomy" id="349277"/>
    <lineage>
        <taxon>Bacteria</taxon>
        <taxon>Bacillati</taxon>
        <taxon>Actinomycetota</taxon>
        <taxon>Rubrobacteria</taxon>
        <taxon>Rubrobacterales</taxon>
        <taxon>Rubrobacteraceae</taxon>
        <taxon>environmental samples</taxon>
    </lineage>
</organism>
<dbReference type="EMBL" id="CADCVC010000213">
    <property type="protein sequence ID" value="CAA9452165.1"/>
    <property type="molecule type" value="Genomic_DNA"/>
</dbReference>
<name>A0A6J4QSC7_9ACTN</name>
<dbReference type="AlphaFoldDB" id="A0A6J4QSC7"/>
<protein>
    <recommendedName>
        <fullName evidence="2">N-acetyltransferase domain-containing protein</fullName>
    </recommendedName>
</protein>
<gene>
    <name evidence="1" type="ORF">AVDCRST_MAG80-2404</name>
</gene>
<reference evidence="1" key="1">
    <citation type="submission" date="2020-02" db="EMBL/GenBank/DDBJ databases">
        <authorList>
            <person name="Meier V. D."/>
        </authorList>
    </citation>
    <scope>NUCLEOTIDE SEQUENCE</scope>
    <source>
        <strain evidence="1">AVDCRST_MAG80</strain>
    </source>
</reference>
<sequence>MIVVEEGGDVVTFAATSEYSSRGCYTGVAEFSAHADRGARGRGAVGMTMAVLILAAEQAGFWKLLSRIFVETFSTSPGTGTRRWSSS</sequence>
<dbReference type="Gene3D" id="3.40.630.30">
    <property type="match status" value="1"/>
</dbReference>
<evidence type="ECO:0000313" key="1">
    <source>
        <dbReference type="EMBL" id="CAA9452165.1"/>
    </source>
</evidence>